<dbReference type="AlphaFoldDB" id="A0A8T6ZLR8"/>
<name>A0A8T6ZLR8_9BURK</name>
<evidence type="ECO:0000313" key="2">
    <source>
        <dbReference type="Proteomes" id="UP000030460"/>
    </source>
</evidence>
<reference evidence="1" key="2">
    <citation type="submission" date="2020-04" db="EMBL/GenBank/DDBJ databases">
        <authorList>
            <person name="Alexandrino P."/>
            <person name="Mendonca T."/>
            <person name="Guaman L."/>
            <person name="Cherix J."/>
            <person name="Lozano-Sakalauskas G."/>
            <person name="Fujita A."/>
            <person name="Filho E.R."/>
            <person name="Long P."/>
            <person name="Padilla G."/>
            <person name="Taciro M.K."/>
            <person name="Gomez J.G."/>
            <person name="Silva L.F."/>
            <person name="Torres M."/>
        </authorList>
    </citation>
    <scope>NUCLEOTIDE SEQUENCE</scope>
    <source>
        <strain evidence="1">LMG 19450</strain>
    </source>
</reference>
<dbReference type="EMBL" id="JTDB02000015">
    <property type="protein sequence ID" value="NLP65532.1"/>
    <property type="molecule type" value="Genomic_DNA"/>
</dbReference>
<dbReference type="Proteomes" id="UP000030460">
    <property type="component" value="Unassembled WGS sequence"/>
</dbReference>
<sequence length="70" mass="8279">MSVKMVRIKDFPQLRFIAWNRPGDDVLSDEDAFALYERNWRFVDQKALDGRERALIERLTNEVGHGHLHV</sequence>
<keyword evidence="2" id="KW-1185">Reference proteome</keyword>
<proteinExistence type="predicted"/>
<protein>
    <submittedName>
        <fullName evidence="1">Uncharacterized protein</fullName>
    </submittedName>
</protein>
<reference evidence="1" key="1">
    <citation type="journal article" date="2015" name="Genome Announc.">
        <title>Draft Genome Sequence of the Polyhydroxyalkanoate-Producing Bacterium Burkholderia sacchari LMG 19450 Isolated from Brazilian Sugarcane Plantation Soil.</title>
        <authorList>
            <person name="Alexandrino P.M."/>
            <person name="Mendonca T.T."/>
            <person name="Guaman Bautista L.P."/>
            <person name="Cherix J."/>
            <person name="Lozano-Sakalauskas G.C."/>
            <person name="Fujita A."/>
            <person name="Ramos Filho E."/>
            <person name="Long P."/>
            <person name="Padilla G."/>
            <person name="Taciro M.K."/>
            <person name="Gomez J.G."/>
            <person name="Silva L.F."/>
        </authorList>
    </citation>
    <scope>NUCLEOTIDE SEQUENCE</scope>
    <source>
        <strain evidence="1">LMG 19450</strain>
    </source>
</reference>
<organism evidence="1 2">
    <name type="scientific">Paraburkholderia sacchari</name>
    <dbReference type="NCBI Taxonomy" id="159450"/>
    <lineage>
        <taxon>Bacteria</taxon>
        <taxon>Pseudomonadati</taxon>
        <taxon>Pseudomonadota</taxon>
        <taxon>Betaproteobacteria</taxon>
        <taxon>Burkholderiales</taxon>
        <taxon>Burkholderiaceae</taxon>
        <taxon>Paraburkholderia</taxon>
    </lineage>
</organism>
<dbReference type="OrthoDB" id="5422231at2"/>
<comment type="caution">
    <text evidence="1">The sequence shown here is derived from an EMBL/GenBank/DDBJ whole genome shotgun (WGS) entry which is preliminary data.</text>
</comment>
<accession>A0A8T6ZLR8</accession>
<evidence type="ECO:0000313" key="1">
    <source>
        <dbReference type="EMBL" id="NLP65532.1"/>
    </source>
</evidence>
<gene>
    <name evidence="1" type="ORF">NH14_031230</name>
</gene>